<accession>A0ABQ9GEA7</accession>
<dbReference type="EMBL" id="JARBHB010000012">
    <property type="protein sequence ID" value="KAJ8870743.1"/>
    <property type="molecule type" value="Genomic_DNA"/>
</dbReference>
<feature type="region of interest" description="Disordered" evidence="1">
    <location>
        <begin position="253"/>
        <end position="337"/>
    </location>
</feature>
<feature type="compositionally biased region" description="Polar residues" evidence="1">
    <location>
        <begin position="376"/>
        <end position="387"/>
    </location>
</feature>
<proteinExistence type="predicted"/>
<feature type="region of interest" description="Disordered" evidence="1">
    <location>
        <begin position="352"/>
        <end position="492"/>
    </location>
</feature>
<feature type="region of interest" description="Disordered" evidence="1">
    <location>
        <begin position="42"/>
        <end position="63"/>
    </location>
</feature>
<gene>
    <name evidence="2" type="ORF">PR048_027042</name>
</gene>
<feature type="compositionally biased region" description="Basic and acidic residues" evidence="1">
    <location>
        <begin position="478"/>
        <end position="492"/>
    </location>
</feature>
<keyword evidence="3" id="KW-1185">Reference proteome</keyword>
<sequence>MTVVCVAAVSTEDLPEEVEDEETVTEVEVSEKALKFKISTEGSIGSGRKSYPGSRKGSRDKTLTQDCHMHELVRAMRDKDREYRRADSTREYSRVSSTSPVSSQGEAECLLEALHEDIATNQKAVHNGGADNIMLDNTCACKTCKMVGHGSLKKHEQAKHIKVSDDNDLREQVNETVSCCLDSCRGYGECRSGSIYDQSENATGTQCTARSAQEAILKSDCIITDVGKSGASQHHKSSILSRIRNFADKISFSSSSDKDGDGKTKHNHLLKSPSISAQSSPTTPKHDRRVLKIQSAVRDESPSTSSLTTIPQSDDGSKAMTLPKVKRSQRQNGNHRSWKLFLAGSKSGIPASSPELLSDTQFYQSPPNGKKHIFRNKTNASESSTPPHKSMQHTAEESGETSGGGKQEPAAKEESLVSGSLDSVLPGKRSSNHRNYKSSSGSKHAVLLARMGRSESDDSGCTSPRGHTWMSSLRQKKTKDQEHCRSAHALQD</sequence>
<organism evidence="2 3">
    <name type="scientific">Dryococelus australis</name>
    <dbReference type="NCBI Taxonomy" id="614101"/>
    <lineage>
        <taxon>Eukaryota</taxon>
        <taxon>Metazoa</taxon>
        <taxon>Ecdysozoa</taxon>
        <taxon>Arthropoda</taxon>
        <taxon>Hexapoda</taxon>
        <taxon>Insecta</taxon>
        <taxon>Pterygota</taxon>
        <taxon>Neoptera</taxon>
        <taxon>Polyneoptera</taxon>
        <taxon>Phasmatodea</taxon>
        <taxon>Verophasmatodea</taxon>
        <taxon>Anareolatae</taxon>
        <taxon>Phasmatidae</taxon>
        <taxon>Eurycanthinae</taxon>
        <taxon>Dryococelus</taxon>
    </lineage>
</organism>
<evidence type="ECO:0000313" key="2">
    <source>
        <dbReference type="EMBL" id="KAJ8870743.1"/>
    </source>
</evidence>
<feature type="compositionally biased region" description="Polar residues" evidence="1">
    <location>
        <begin position="273"/>
        <end position="283"/>
    </location>
</feature>
<feature type="compositionally biased region" description="Polar residues" evidence="1">
    <location>
        <begin position="302"/>
        <end position="314"/>
    </location>
</feature>
<protein>
    <submittedName>
        <fullName evidence="2">Uncharacterized protein</fullName>
    </submittedName>
</protein>
<evidence type="ECO:0000256" key="1">
    <source>
        <dbReference type="SAM" id="MobiDB-lite"/>
    </source>
</evidence>
<dbReference type="Proteomes" id="UP001159363">
    <property type="component" value="Chromosome 11"/>
</dbReference>
<reference evidence="2 3" key="1">
    <citation type="submission" date="2023-02" db="EMBL/GenBank/DDBJ databases">
        <title>LHISI_Scaffold_Assembly.</title>
        <authorList>
            <person name="Stuart O.P."/>
            <person name="Cleave R."/>
            <person name="Magrath M.J.L."/>
            <person name="Mikheyev A.S."/>
        </authorList>
    </citation>
    <scope>NUCLEOTIDE SEQUENCE [LARGE SCALE GENOMIC DNA]</scope>
    <source>
        <strain evidence="2">Daus_M_001</strain>
        <tissue evidence="2">Leg muscle</tissue>
    </source>
</reference>
<evidence type="ECO:0000313" key="3">
    <source>
        <dbReference type="Proteomes" id="UP001159363"/>
    </source>
</evidence>
<comment type="caution">
    <text evidence="2">The sequence shown here is derived from an EMBL/GenBank/DDBJ whole genome shotgun (WGS) entry which is preliminary data.</text>
</comment>
<feature type="compositionally biased region" description="Polar residues" evidence="1">
    <location>
        <begin position="358"/>
        <end position="367"/>
    </location>
</feature>
<name>A0ABQ9GEA7_9NEOP</name>